<evidence type="ECO:0000313" key="1">
    <source>
        <dbReference type="EMBL" id="KNC83909.1"/>
    </source>
</evidence>
<dbReference type="RefSeq" id="XP_014157811.1">
    <property type="nucleotide sequence ID" value="XM_014302336.1"/>
</dbReference>
<sequence length="101" mass="11664">MSDSISGESRKIRWSKLLYDVSNYDKWWAHLIAAANTEYKDDIEGVLHYKHIKREILAKQLSTPIHQHTPAADTAKIEGIIRFRRETKTNGTYLLAKSLLP</sequence>
<accession>A0A0L0G4S1</accession>
<name>A0A0L0G4S1_9EUKA</name>
<keyword evidence="2" id="KW-1185">Reference proteome</keyword>
<proteinExistence type="predicted"/>
<dbReference type="AlphaFoldDB" id="A0A0L0G4S1"/>
<protein>
    <submittedName>
        <fullName evidence="1">Uncharacterized protein</fullName>
    </submittedName>
</protein>
<dbReference type="EMBL" id="KQ241802">
    <property type="protein sequence ID" value="KNC83909.1"/>
    <property type="molecule type" value="Genomic_DNA"/>
</dbReference>
<organism evidence="1 2">
    <name type="scientific">Sphaeroforma arctica JP610</name>
    <dbReference type="NCBI Taxonomy" id="667725"/>
    <lineage>
        <taxon>Eukaryota</taxon>
        <taxon>Ichthyosporea</taxon>
        <taxon>Ichthyophonida</taxon>
        <taxon>Sphaeroforma</taxon>
    </lineage>
</organism>
<dbReference type="GeneID" id="25904372"/>
<gene>
    <name evidence="1" type="ORF">SARC_03868</name>
</gene>
<reference evidence="1 2" key="1">
    <citation type="submission" date="2011-02" db="EMBL/GenBank/DDBJ databases">
        <title>The Genome Sequence of Sphaeroforma arctica JP610.</title>
        <authorList>
            <consortium name="The Broad Institute Genome Sequencing Platform"/>
            <person name="Russ C."/>
            <person name="Cuomo C."/>
            <person name="Young S.K."/>
            <person name="Zeng Q."/>
            <person name="Gargeya S."/>
            <person name="Alvarado L."/>
            <person name="Berlin A."/>
            <person name="Chapman S.B."/>
            <person name="Chen Z."/>
            <person name="Freedman E."/>
            <person name="Gellesch M."/>
            <person name="Goldberg J."/>
            <person name="Griggs A."/>
            <person name="Gujja S."/>
            <person name="Heilman E."/>
            <person name="Heiman D."/>
            <person name="Howarth C."/>
            <person name="Mehta T."/>
            <person name="Neiman D."/>
            <person name="Pearson M."/>
            <person name="Roberts A."/>
            <person name="Saif S."/>
            <person name="Shea T."/>
            <person name="Shenoy N."/>
            <person name="Sisk P."/>
            <person name="Stolte C."/>
            <person name="Sykes S."/>
            <person name="White J."/>
            <person name="Yandava C."/>
            <person name="Burger G."/>
            <person name="Gray M.W."/>
            <person name="Holland P.W.H."/>
            <person name="King N."/>
            <person name="Lang F.B.F."/>
            <person name="Roger A.J."/>
            <person name="Ruiz-Trillo I."/>
            <person name="Haas B."/>
            <person name="Nusbaum C."/>
            <person name="Birren B."/>
        </authorList>
    </citation>
    <scope>NUCLEOTIDE SEQUENCE [LARGE SCALE GENOMIC DNA]</scope>
    <source>
        <strain evidence="1 2">JP610</strain>
    </source>
</reference>
<dbReference type="Proteomes" id="UP000054560">
    <property type="component" value="Unassembled WGS sequence"/>
</dbReference>
<evidence type="ECO:0000313" key="2">
    <source>
        <dbReference type="Proteomes" id="UP000054560"/>
    </source>
</evidence>